<keyword evidence="3 7" id="KW-0808">Transferase</keyword>
<sequence length="295" mass="32127">MPDDMTHAKRDDRPEESRREGLRRTFDEDAELYDRARPGYPPGLYDDLAELAGARPGGHVLEVGCGTGQLTVPLARLGCRITAVEAGPHMAAVARRNLAGAAAVEVVTADFESWPLPEEPFDVVVAATAFHWIDPAVRMAKAAEALRPGGTLAVVRTQHVRGGTEEFFVEVQRCYERFDPDTPPGLRLPPAADIDGSDHAHEVALSGRFGPTVFRRHEQDLTYTTSDYLDLLRTYSGHRALPEAARTGLLECIANLIDKRHGGRVTKRYLIELAVSPTSGGRRAGAARQGGTSWA</sequence>
<dbReference type="SUPFAM" id="SSF53335">
    <property type="entry name" value="S-adenosyl-L-methionine-dependent methyltransferases"/>
    <property type="match status" value="1"/>
</dbReference>
<dbReference type="GO" id="GO:0032259">
    <property type="term" value="P:methylation"/>
    <property type="evidence" value="ECO:0007669"/>
    <property type="project" value="UniProtKB-KW"/>
</dbReference>
<comment type="caution">
    <text evidence="7">The sequence shown here is derived from an EMBL/GenBank/DDBJ whole genome shotgun (WGS) entry which is preliminary data.</text>
</comment>
<comment type="similarity">
    <text evidence="1">Belongs to the methyltransferase superfamily.</text>
</comment>
<evidence type="ECO:0000256" key="1">
    <source>
        <dbReference type="ARBA" id="ARBA00008361"/>
    </source>
</evidence>
<feature type="domain" description="Ribosomal RNA adenine methylase transferase N-terminal" evidence="6">
    <location>
        <begin position="44"/>
        <end position="158"/>
    </location>
</feature>
<dbReference type="InterPro" id="IPR051052">
    <property type="entry name" value="Diverse_substrate_MTase"/>
</dbReference>
<evidence type="ECO:0000256" key="3">
    <source>
        <dbReference type="ARBA" id="ARBA00022679"/>
    </source>
</evidence>
<dbReference type="PANTHER" id="PTHR44942:SF4">
    <property type="entry name" value="METHYLTRANSFERASE TYPE 11 DOMAIN-CONTAINING PROTEIN"/>
    <property type="match status" value="1"/>
</dbReference>
<dbReference type="EC" id="2.1.-.-" evidence="7"/>
<evidence type="ECO:0000256" key="2">
    <source>
        <dbReference type="ARBA" id="ARBA00022603"/>
    </source>
</evidence>
<dbReference type="PANTHER" id="PTHR44942">
    <property type="entry name" value="METHYLTRANSF_11 DOMAIN-CONTAINING PROTEIN"/>
    <property type="match status" value="1"/>
</dbReference>
<accession>A0ABU2SA74</accession>
<protein>
    <submittedName>
        <fullName evidence="7">Class I SAM-dependent methyltransferase</fullName>
        <ecNumber evidence="7">2.1.-.-</ecNumber>
    </submittedName>
</protein>
<organism evidence="7 8">
    <name type="scientific">Streptomyces johnsoniae</name>
    <dbReference type="NCBI Taxonomy" id="3075532"/>
    <lineage>
        <taxon>Bacteria</taxon>
        <taxon>Bacillati</taxon>
        <taxon>Actinomycetota</taxon>
        <taxon>Actinomycetes</taxon>
        <taxon>Kitasatosporales</taxon>
        <taxon>Streptomycetaceae</taxon>
        <taxon>Streptomyces</taxon>
    </lineage>
</organism>
<evidence type="ECO:0000313" key="7">
    <source>
        <dbReference type="EMBL" id="MDT0445713.1"/>
    </source>
</evidence>
<keyword evidence="8" id="KW-1185">Reference proteome</keyword>
<evidence type="ECO:0000259" key="6">
    <source>
        <dbReference type="SMART" id="SM00650"/>
    </source>
</evidence>
<feature type="region of interest" description="Disordered" evidence="5">
    <location>
        <begin position="1"/>
        <end position="27"/>
    </location>
</feature>
<evidence type="ECO:0000313" key="8">
    <source>
        <dbReference type="Proteomes" id="UP001183615"/>
    </source>
</evidence>
<gene>
    <name evidence="7" type="ORF">RM779_24395</name>
</gene>
<dbReference type="EMBL" id="JAVREV010000015">
    <property type="protein sequence ID" value="MDT0445713.1"/>
    <property type="molecule type" value="Genomic_DNA"/>
</dbReference>
<keyword evidence="2 7" id="KW-0489">Methyltransferase</keyword>
<name>A0ABU2SA74_9ACTN</name>
<dbReference type="CDD" id="cd02440">
    <property type="entry name" value="AdoMet_MTases"/>
    <property type="match status" value="1"/>
</dbReference>
<dbReference type="InterPro" id="IPR020598">
    <property type="entry name" value="rRNA_Ade_methylase_Trfase_N"/>
</dbReference>
<dbReference type="InterPro" id="IPR029063">
    <property type="entry name" value="SAM-dependent_MTases_sf"/>
</dbReference>
<reference evidence="8" key="1">
    <citation type="submission" date="2023-07" db="EMBL/GenBank/DDBJ databases">
        <title>30 novel species of actinomycetes from the DSMZ collection.</title>
        <authorList>
            <person name="Nouioui I."/>
        </authorList>
    </citation>
    <scope>NUCLEOTIDE SEQUENCE [LARGE SCALE GENOMIC DNA]</scope>
    <source>
        <strain evidence="8">DSM 41886</strain>
    </source>
</reference>
<keyword evidence="4" id="KW-0949">S-adenosyl-L-methionine</keyword>
<proteinExistence type="inferred from homology"/>
<evidence type="ECO:0000256" key="4">
    <source>
        <dbReference type="ARBA" id="ARBA00022691"/>
    </source>
</evidence>
<dbReference type="Proteomes" id="UP001183615">
    <property type="component" value="Unassembled WGS sequence"/>
</dbReference>
<dbReference type="InterPro" id="IPR013216">
    <property type="entry name" value="Methyltransf_11"/>
</dbReference>
<dbReference type="RefSeq" id="WP_311619900.1">
    <property type="nucleotide sequence ID" value="NZ_JAVREV010000015.1"/>
</dbReference>
<dbReference type="Gene3D" id="3.40.50.150">
    <property type="entry name" value="Vaccinia Virus protein VP39"/>
    <property type="match status" value="1"/>
</dbReference>
<dbReference type="GO" id="GO:0008168">
    <property type="term" value="F:methyltransferase activity"/>
    <property type="evidence" value="ECO:0007669"/>
    <property type="project" value="UniProtKB-KW"/>
</dbReference>
<dbReference type="Pfam" id="PF08241">
    <property type="entry name" value="Methyltransf_11"/>
    <property type="match status" value="1"/>
</dbReference>
<dbReference type="SMART" id="SM00650">
    <property type="entry name" value="rADc"/>
    <property type="match status" value="1"/>
</dbReference>
<evidence type="ECO:0000256" key="5">
    <source>
        <dbReference type="SAM" id="MobiDB-lite"/>
    </source>
</evidence>